<reference evidence="2 3" key="1">
    <citation type="journal article" date="2018" name="IMA Fungus">
        <title>IMA Genome-F 9: Draft genome sequence of Annulohypoxylon stygium, Aspergillus mulundensis, Berkeleyomyces basicola (syn. Thielaviopsis basicola), Ceratocystis smalleyi, two Cercospora beticola strains, Coleophoma cylindrospora, Fusarium fracticaudum, Phialophora cf. hyalina, and Morchella septimelata.</title>
        <authorList>
            <person name="Wingfield B.D."/>
            <person name="Bills G.F."/>
            <person name="Dong Y."/>
            <person name="Huang W."/>
            <person name="Nel W.J."/>
            <person name="Swalarsk-Parry B.S."/>
            <person name="Vaghefi N."/>
            <person name="Wilken P.M."/>
            <person name="An Z."/>
            <person name="de Beer Z.W."/>
            <person name="De Vos L."/>
            <person name="Chen L."/>
            <person name="Duong T.A."/>
            <person name="Gao Y."/>
            <person name="Hammerbacher A."/>
            <person name="Kikkert J.R."/>
            <person name="Li Y."/>
            <person name="Li H."/>
            <person name="Li K."/>
            <person name="Li Q."/>
            <person name="Liu X."/>
            <person name="Ma X."/>
            <person name="Naidoo K."/>
            <person name="Pethybridge S.J."/>
            <person name="Sun J."/>
            <person name="Steenkamp E.T."/>
            <person name="van der Nest M.A."/>
            <person name="van Wyk S."/>
            <person name="Wingfield M.J."/>
            <person name="Xiong C."/>
            <person name="Yue Q."/>
            <person name="Zhang X."/>
        </authorList>
    </citation>
    <scope>NUCLEOTIDE SEQUENCE [LARGE SCALE GENOMIC DNA]</scope>
    <source>
        <strain evidence="2 3">BP6252</strain>
    </source>
</reference>
<sequence>MACRTFGRVLRSKEYGIIAIPCPQTLAQRSFSSSASLFKHGAIPTFTTTSSPKLDEILSDIRKTIFLPSHLSKDHQKLIYSQQGKDRLEDDPVYVDINGERFQLDHIDRTRDVPNHAATLFEAINLMEKRKDFDNIAVILEGYQDTGYVLNEERKLGLMRHLSQKGRLDVILELARRGKDTAFHFTEQRVLEKWVFELQLHAANSNWDKKHTQQALSWLEMTADMLQDSTHKVPSTSKLYSVLLQLAAVRATRHLGGTDDGGKVADYAEKLYATSWDTALPANARPEDEKNMRLKSLVTILHGSKLAVEVLDPASTITKQLQDKIPGLEAEVANLKESLKQATQVTEKAWGGIQLYNRSFGPNAL</sequence>
<accession>A0A3D8SPI7</accession>
<evidence type="ECO:0000256" key="1">
    <source>
        <dbReference type="SAM" id="Coils"/>
    </source>
</evidence>
<name>A0A3D8SPI7_9HELO</name>
<protein>
    <submittedName>
        <fullName evidence="2">Uncharacterized protein</fullName>
    </submittedName>
</protein>
<dbReference type="AlphaFoldDB" id="A0A3D8SPI7"/>
<keyword evidence="3" id="KW-1185">Reference proteome</keyword>
<proteinExistence type="predicted"/>
<dbReference type="OrthoDB" id="5405126at2759"/>
<gene>
    <name evidence="2" type="ORF">BP6252_00267</name>
</gene>
<organism evidence="2 3">
    <name type="scientific">Coleophoma cylindrospora</name>
    <dbReference type="NCBI Taxonomy" id="1849047"/>
    <lineage>
        <taxon>Eukaryota</taxon>
        <taxon>Fungi</taxon>
        <taxon>Dikarya</taxon>
        <taxon>Ascomycota</taxon>
        <taxon>Pezizomycotina</taxon>
        <taxon>Leotiomycetes</taxon>
        <taxon>Helotiales</taxon>
        <taxon>Dermateaceae</taxon>
        <taxon>Coleophoma</taxon>
    </lineage>
</organism>
<dbReference type="EMBL" id="PDLM01000001">
    <property type="protein sequence ID" value="RDW88235.1"/>
    <property type="molecule type" value="Genomic_DNA"/>
</dbReference>
<feature type="coiled-coil region" evidence="1">
    <location>
        <begin position="318"/>
        <end position="345"/>
    </location>
</feature>
<comment type="caution">
    <text evidence="2">The sequence shown here is derived from an EMBL/GenBank/DDBJ whole genome shotgun (WGS) entry which is preliminary data.</text>
</comment>
<evidence type="ECO:0000313" key="3">
    <source>
        <dbReference type="Proteomes" id="UP000256645"/>
    </source>
</evidence>
<evidence type="ECO:0000313" key="2">
    <source>
        <dbReference type="EMBL" id="RDW88235.1"/>
    </source>
</evidence>
<dbReference type="STRING" id="1849047.A0A3D8SPI7"/>
<dbReference type="Proteomes" id="UP000256645">
    <property type="component" value="Unassembled WGS sequence"/>
</dbReference>
<keyword evidence="1" id="KW-0175">Coiled coil</keyword>